<protein>
    <submittedName>
        <fullName evidence="1">Uncharacterized protein</fullName>
    </submittedName>
</protein>
<sequence length="88" mass="9416">MFSKSDRYALHITLEALRSNHEKVEGTWGITSEKGVSIGGTFYSKPALRSAGTLLLRVRAPPPPPSPNGGPQSLRSPCCGLAVQLNQL</sequence>
<accession>A0AAV4AI03</accession>
<keyword evidence="2" id="KW-1185">Reference proteome</keyword>
<dbReference type="AlphaFoldDB" id="A0AAV4AI03"/>
<name>A0AAV4AI03_9GAST</name>
<gene>
    <name evidence="1" type="ORF">PoB_003266800</name>
</gene>
<reference evidence="1 2" key="1">
    <citation type="journal article" date="2021" name="Elife">
        <title>Chloroplast acquisition without the gene transfer in kleptoplastic sea slugs, Plakobranchus ocellatus.</title>
        <authorList>
            <person name="Maeda T."/>
            <person name="Takahashi S."/>
            <person name="Yoshida T."/>
            <person name="Shimamura S."/>
            <person name="Takaki Y."/>
            <person name="Nagai Y."/>
            <person name="Toyoda A."/>
            <person name="Suzuki Y."/>
            <person name="Arimoto A."/>
            <person name="Ishii H."/>
            <person name="Satoh N."/>
            <person name="Nishiyama T."/>
            <person name="Hasebe M."/>
            <person name="Maruyama T."/>
            <person name="Minagawa J."/>
            <person name="Obokata J."/>
            <person name="Shigenobu S."/>
        </authorList>
    </citation>
    <scope>NUCLEOTIDE SEQUENCE [LARGE SCALE GENOMIC DNA]</scope>
</reference>
<organism evidence="1 2">
    <name type="scientific">Plakobranchus ocellatus</name>
    <dbReference type="NCBI Taxonomy" id="259542"/>
    <lineage>
        <taxon>Eukaryota</taxon>
        <taxon>Metazoa</taxon>
        <taxon>Spiralia</taxon>
        <taxon>Lophotrochozoa</taxon>
        <taxon>Mollusca</taxon>
        <taxon>Gastropoda</taxon>
        <taxon>Heterobranchia</taxon>
        <taxon>Euthyneura</taxon>
        <taxon>Panpulmonata</taxon>
        <taxon>Sacoglossa</taxon>
        <taxon>Placobranchoidea</taxon>
        <taxon>Plakobranchidae</taxon>
        <taxon>Plakobranchus</taxon>
    </lineage>
</organism>
<dbReference type="EMBL" id="BLXT01003763">
    <property type="protein sequence ID" value="GFO06163.1"/>
    <property type="molecule type" value="Genomic_DNA"/>
</dbReference>
<proteinExistence type="predicted"/>
<evidence type="ECO:0000313" key="1">
    <source>
        <dbReference type="EMBL" id="GFO06163.1"/>
    </source>
</evidence>
<dbReference type="Proteomes" id="UP000735302">
    <property type="component" value="Unassembled WGS sequence"/>
</dbReference>
<comment type="caution">
    <text evidence="1">The sequence shown here is derived from an EMBL/GenBank/DDBJ whole genome shotgun (WGS) entry which is preliminary data.</text>
</comment>
<evidence type="ECO:0000313" key="2">
    <source>
        <dbReference type="Proteomes" id="UP000735302"/>
    </source>
</evidence>